<protein>
    <recommendedName>
        <fullName evidence="1">HNH domain-containing protein</fullName>
    </recommendedName>
</protein>
<dbReference type="RefSeq" id="WP_128985436.1">
    <property type="nucleotide sequence ID" value="NZ_PDJZ01000001.1"/>
</dbReference>
<dbReference type="EMBL" id="PDJZ01000001">
    <property type="protein sequence ID" value="RXJ85903.1"/>
    <property type="molecule type" value="Genomic_DNA"/>
</dbReference>
<dbReference type="InterPro" id="IPR002711">
    <property type="entry name" value="HNH"/>
</dbReference>
<dbReference type="GO" id="GO:0008270">
    <property type="term" value="F:zinc ion binding"/>
    <property type="evidence" value="ECO:0007669"/>
    <property type="project" value="InterPro"/>
</dbReference>
<organism evidence="2 3">
    <name type="scientific">Arcobacter cloacae</name>
    <dbReference type="NCBI Taxonomy" id="1054034"/>
    <lineage>
        <taxon>Bacteria</taxon>
        <taxon>Pseudomonadati</taxon>
        <taxon>Campylobacterota</taxon>
        <taxon>Epsilonproteobacteria</taxon>
        <taxon>Campylobacterales</taxon>
        <taxon>Arcobacteraceae</taxon>
        <taxon>Arcobacter</taxon>
    </lineage>
</organism>
<dbReference type="GO" id="GO:0004519">
    <property type="term" value="F:endonuclease activity"/>
    <property type="evidence" value="ECO:0007669"/>
    <property type="project" value="InterPro"/>
</dbReference>
<evidence type="ECO:0000313" key="3">
    <source>
        <dbReference type="Proteomes" id="UP000290870"/>
    </source>
</evidence>
<name>A0A4Q0ZH78_9BACT</name>
<dbReference type="OrthoDB" id="9816185at2"/>
<dbReference type="GO" id="GO:0003676">
    <property type="term" value="F:nucleic acid binding"/>
    <property type="evidence" value="ECO:0007669"/>
    <property type="project" value="InterPro"/>
</dbReference>
<feature type="domain" description="HNH" evidence="1">
    <location>
        <begin position="124"/>
        <end position="178"/>
    </location>
</feature>
<dbReference type="AlphaFoldDB" id="A0A4Q0ZH78"/>
<accession>A0A4Q0ZH78</accession>
<evidence type="ECO:0000313" key="2">
    <source>
        <dbReference type="EMBL" id="RXJ85903.1"/>
    </source>
</evidence>
<reference evidence="2 3" key="1">
    <citation type="submission" date="2017-10" db="EMBL/GenBank/DDBJ databases">
        <title>Genomics of the genus Arcobacter.</title>
        <authorList>
            <person name="Perez-Cataluna A."/>
            <person name="Figueras M.J."/>
        </authorList>
    </citation>
    <scope>NUCLEOTIDE SEQUENCE [LARGE SCALE GENOMIC DNA]</scope>
    <source>
        <strain evidence="2 3">F26</strain>
    </source>
</reference>
<dbReference type="Gene3D" id="1.10.30.50">
    <property type="match status" value="1"/>
</dbReference>
<proteinExistence type="predicted"/>
<gene>
    <name evidence="2" type="ORF">CRU90_01180</name>
</gene>
<evidence type="ECO:0000259" key="1">
    <source>
        <dbReference type="Pfam" id="PF01844"/>
    </source>
</evidence>
<dbReference type="Proteomes" id="UP000290870">
    <property type="component" value="Unassembled WGS sequence"/>
</dbReference>
<comment type="caution">
    <text evidence="2">The sequence shown here is derived from an EMBL/GenBank/DDBJ whole genome shotgun (WGS) entry which is preliminary data.</text>
</comment>
<sequence length="307" mass="37381">MIKIELNQELLDKHIEEIYKSVDKLIIKILKKKLYSKERACLIYIKENLINILKADNNEMKRFINYFKKNFPNVIGNINEKEKNWKRIYRIVRKDIFEKEYDNWGKRSKYGTYFFVDKIGLKTCPYCNRNYTFIVDEDSGKLRAEIDHFHPKSIYPFLAMSFYNLIPSCSICNHTKKDKNNLNLLNPYEMQYNHFKFSYIPQKINFYILKKEKYDFNNFEIKLFGNNANLEVFKLEELYKQHKDIVLELLIKKVYYPKSYIKELKKFGFNDDEIYRYLLCNYKKDEDLHKRPLSKLIKDISRELSLI</sequence>
<dbReference type="Pfam" id="PF01844">
    <property type="entry name" value="HNH"/>
    <property type="match status" value="1"/>
</dbReference>